<dbReference type="InterPro" id="IPR036291">
    <property type="entry name" value="NAD(P)-bd_dom_sf"/>
</dbReference>
<evidence type="ECO:0000256" key="3">
    <source>
        <dbReference type="RuleBase" id="RU003719"/>
    </source>
</evidence>
<evidence type="ECO:0000313" key="7">
    <source>
        <dbReference type="Proteomes" id="UP000824062"/>
    </source>
</evidence>
<feature type="domain" description="D-isomer specific 2-hydroxyacid dehydrogenase catalytic" evidence="4">
    <location>
        <begin position="25"/>
        <end position="321"/>
    </location>
</feature>
<keyword evidence="2 3" id="KW-0560">Oxidoreductase</keyword>
<evidence type="ECO:0000259" key="4">
    <source>
        <dbReference type="Pfam" id="PF00389"/>
    </source>
</evidence>
<dbReference type="Proteomes" id="UP000824062">
    <property type="component" value="Unassembled WGS sequence"/>
</dbReference>
<protein>
    <submittedName>
        <fullName evidence="6">Phosphoglycerate dehydrogenase</fullName>
    </submittedName>
</protein>
<proteinExistence type="inferred from homology"/>
<dbReference type="InterPro" id="IPR006139">
    <property type="entry name" value="D-isomer_2_OHA_DH_cat_dom"/>
</dbReference>
<sequence length="328" mass="35958">MKDYTNERWKVAGTAVTFGNYYKGSVERLEAAGCEVKLNPYGRPLTNEEMIEFASDCDALIVGNDKVPANVIEHFTKMKVIAKHGVGVDAIDKDQAKRQGILVTNAPGTNKDEVADAAMCLALMLARDFHTLNAHTKNHEWVKYPGVDVVDKTIGVIGAGNIGTAFVRRCTGFTDKILVNDLVEREEVRAMGARYVSKDEIYASCDIISLHVPLDESTFHLVGEEAFAKMRPGTILVNTARSKVVEVEPLTRALKDGTLRGYGVDVYDFEPPAWHEFFDLPNVILTPHVAGTTYESNRRMGDTAVDNVLAVKRGEVPPNLITFGGASA</sequence>
<dbReference type="PANTHER" id="PTHR10996">
    <property type="entry name" value="2-HYDROXYACID DEHYDROGENASE-RELATED"/>
    <property type="match status" value="1"/>
</dbReference>
<organism evidence="6 7">
    <name type="scientific">Candidatus Olsenella pullistercoris</name>
    <dbReference type="NCBI Taxonomy" id="2838712"/>
    <lineage>
        <taxon>Bacteria</taxon>
        <taxon>Bacillati</taxon>
        <taxon>Actinomycetota</taxon>
        <taxon>Coriobacteriia</taxon>
        <taxon>Coriobacteriales</taxon>
        <taxon>Atopobiaceae</taxon>
        <taxon>Olsenella</taxon>
    </lineage>
</organism>
<comment type="caution">
    <text evidence="6">The sequence shown here is derived from an EMBL/GenBank/DDBJ whole genome shotgun (WGS) entry which is preliminary data.</text>
</comment>
<dbReference type="InterPro" id="IPR029753">
    <property type="entry name" value="D-isomer_DH_CS"/>
</dbReference>
<dbReference type="PANTHER" id="PTHR10996:SF283">
    <property type="entry name" value="GLYOXYLATE_HYDROXYPYRUVATE REDUCTASE B"/>
    <property type="match status" value="1"/>
</dbReference>
<dbReference type="CDD" id="cd12172">
    <property type="entry name" value="PGDH_like_2"/>
    <property type="match status" value="1"/>
</dbReference>
<dbReference type="Pfam" id="PF02826">
    <property type="entry name" value="2-Hacid_dh_C"/>
    <property type="match status" value="1"/>
</dbReference>
<gene>
    <name evidence="6" type="ORF">IAA19_01945</name>
</gene>
<dbReference type="Pfam" id="PF00389">
    <property type="entry name" value="2-Hacid_dh"/>
    <property type="match status" value="1"/>
</dbReference>
<evidence type="ECO:0000256" key="2">
    <source>
        <dbReference type="ARBA" id="ARBA00023002"/>
    </source>
</evidence>
<dbReference type="AlphaFoldDB" id="A0A9D2EYI1"/>
<feature type="domain" description="D-isomer specific 2-hydroxyacid dehydrogenase NAD-binding" evidence="5">
    <location>
        <begin position="120"/>
        <end position="290"/>
    </location>
</feature>
<evidence type="ECO:0000259" key="5">
    <source>
        <dbReference type="Pfam" id="PF02826"/>
    </source>
</evidence>
<dbReference type="EMBL" id="DXBM01000019">
    <property type="protein sequence ID" value="HIZ45767.1"/>
    <property type="molecule type" value="Genomic_DNA"/>
</dbReference>
<accession>A0A9D2EYI1</accession>
<dbReference type="InterPro" id="IPR006140">
    <property type="entry name" value="D-isomer_DH_NAD-bd"/>
</dbReference>
<dbReference type="InterPro" id="IPR050223">
    <property type="entry name" value="D-isomer_2-hydroxyacid_DH"/>
</dbReference>
<dbReference type="SUPFAM" id="SSF51735">
    <property type="entry name" value="NAD(P)-binding Rossmann-fold domains"/>
    <property type="match status" value="1"/>
</dbReference>
<dbReference type="Gene3D" id="3.40.50.720">
    <property type="entry name" value="NAD(P)-binding Rossmann-like Domain"/>
    <property type="match status" value="2"/>
</dbReference>
<dbReference type="GO" id="GO:0030267">
    <property type="term" value="F:glyoxylate reductase (NADPH) activity"/>
    <property type="evidence" value="ECO:0007669"/>
    <property type="project" value="TreeGrafter"/>
</dbReference>
<dbReference type="PROSITE" id="PS00670">
    <property type="entry name" value="D_2_HYDROXYACID_DH_2"/>
    <property type="match status" value="1"/>
</dbReference>
<dbReference type="GO" id="GO:0051287">
    <property type="term" value="F:NAD binding"/>
    <property type="evidence" value="ECO:0007669"/>
    <property type="project" value="InterPro"/>
</dbReference>
<name>A0A9D2EYI1_9ACTN</name>
<reference evidence="6" key="1">
    <citation type="journal article" date="2021" name="PeerJ">
        <title>Extensive microbial diversity within the chicken gut microbiome revealed by metagenomics and culture.</title>
        <authorList>
            <person name="Gilroy R."/>
            <person name="Ravi A."/>
            <person name="Getino M."/>
            <person name="Pursley I."/>
            <person name="Horton D.L."/>
            <person name="Alikhan N.F."/>
            <person name="Baker D."/>
            <person name="Gharbi K."/>
            <person name="Hall N."/>
            <person name="Watson M."/>
            <person name="Adriaenssens E.M."/>
            <person name="Foster-Nyarko E."/>
            <person name="Jarju S."/>
            <person name="Secka A."/>
            <person name="Antonio M."/>
            <person name="Oren A."/>
            <person name="Chaudhuri R.R."/>
            <person name="La Ragione R."/>
            <person name="Hildebrand F."/>
            <person name="Pallen M.J."/>
        </authorList>
    </citation>
    <scope>NUCLEOTIDE SEQUENCE</scope>
    <source>
        <strain evidence="6">ChiHjej12B11-14209</strain>
    </source>
</reference>
<evidence type="ECO:0000313" key="6">
    <source>
        <dbReference type="EMBL" id="HIZ45767.1"/>
    </source>
</evidence>
<reference evidence="6" key="2">
    <citation type="submission" date="2021-04" db="EMBL/GenBank/DDBJ databases">
        <authorList>
            <person name="Gilroy R."/>
        </authorList>
    </citation>
    <scope>NUCLEOTIDE SEQUENCE</scope>
    <source>
        <strain evidence="6">ChiHjej12B11-14209</strain>
    </source>
</reference>
<dbReference type="SUPFAM" id="SSF52283">
    <property type="entry name" value="Formate/glycerate dehydrogenase catalytic domain-like"/>
    <property type="match status" value="1"/>
</dbReference>
<comment type="similarity">
    <text evidence="1 3">Belongs to the D-isomer specific 2-hydroxyacid dehydrogenase family.</text>
</comment>
<evidence type="ECO:0000256" key="1">
    <source>
        <dbReference type="ARBA" id="ARBA00005854"/>
    </source>
</evidence>
<dbReference type="GO" id="GO:0005829">
    <property type="term" value="C:cytosol"/>
    <property type="evidence" value="ECO:0007669"/>
    <property type="project" value="TreeGrafter"/>
</dbReference>
<dbReference type="GO" id="GO:0016618">
    <property type="term" value="F:hydroxypyruvate reductase [NAD(P)H] activity"/>
    <property type="evidence" value="ECO:0007669"/>
    <property type="project" value="TreeGrafter"/>
</dbReference>